<sequence length="50" mass="5163">MQIDSTRANSGRSDETVATRSPIEPASAVAVDVPAAERAAAKYLMVTSGI</sequence>
<protein>
    <submittedName>
        <fullName evidence="2">Uncharacterized protein</fullName>
    </submittedName>
</protein>
<feature type="compositionally biased region" description="Polar residues" evidence="1">
    <location>
        <begin position="1"/>
        <end position="11"/>
    </location>
</feature>
<reference evidence="2 3" key="1">
    <citation type="journal article" date="2019" name="Int. J. Syst. Evol. Microbiol.">
        <title>The Global Catalogue of Microorganisms (GCM) 10K type strain sequencing project: providing services to taxonomists for standard genome sequencing and annotation.</title>
        <authorList>
            <consortium name="The Broad Institute Genomics Platform"/>
            <consortium name="The Broad Institute Genome Sequencing Center for Infectious Disease"/>
            <person name="Wu L."/>
            <person name="Ma J."/>
        </authorList>
    </citation>
    <scope>NUCLEOTIDE SEQUENCE [LARGE SCALE GENOMIC DNA]</scope>
    <source>
        <strain evidence="2 3">JCM 14304</strain>
    </source>
</reference>
<gene>
    <name evidence="2" type="ORF">GCM10009742_73780</name>
</gene>
<dbReference type="Proteomes" id="UP001500190">
    <property type="component" value="Unassembled WGS sequence"/>
</dbReference>
<proteinExistence type="predicted"/>
<dbReference type="EMBL" id="BAAAND010000012">
    <property type="protein sequence ID" value="GAA1612032.1"/>
    <property type="molecule type" value="Genomic_DNA"/>
</dbReference>
<evidence type="ECO:0000256" key="1">
    <source>
        <dbReference type="SAM" id="MobiDB-lite"/>
    </source>
</evidence>
<feature type="region of interest" description="Disordered" evidence="1">
    <location>
        <begin position="1"/>
        <end position="26"/>
    </location>
</feature>
<accession>A0ABN2EMJ3</accession>
<organism evidence="2 3">
    <name type="scientific">Kribbella karoonensis</name>
    <dbReference type="NCBI Taxonomy" id="324851"/>
    <lineage>
        <taxon>Bacteria</taxon>
        <taxon>Bacillati</taxon>
        <taxon>Actinomycetota</taxon>
        <taxon>Actinomycetes</taxon>
        <taxon>Propionibacteriales</taxon>
        <taxon>Kribbellaceae</taxon>
        <taxon>Kribbella</taxon>
    </lineage>
</organism>
<evidence type="ECO:0000313" key="3">
    <source>
        <dbReference type="Proteomes" id="UP001500190"/>
    </source>
</evidence>
<comment type="caution">
    <text evidence="2">The sequence shown here is derived from an EMBL/GenBank/DDBJ whole genome shotgun (WGS) entry which is preliminary data.</text>
</comment>
<evidence type="ECO:0000313" key="2">
    <source>
        <dbReference type="EMBL" id="GAA1612032.1"/>
    </source>
</evidence>
<name>A0ABN2EMJ3_9ACTN</name>
<keyword evidence="3" id="KW-1185">Reference proteome</keyword>